<dbReference type="AlphaFoldDB" id="A0A0L7R4T7"/>
<gene>
    <name evidence="3" type="ORF">WH47_12691</name>
</gene>
<feature type="compositionally biased region" description="Low complexity" evidence="2">
    <location>
        <begin position="762"/>
        <end position="784"/>
    </location>
</feature>
<dbReference type="EMBL" id="KQ414654">
    <property type="protein sequence ID" value="KOC65892.1"/>
    <property type="molecule type" value="Genomic_DNA"/>
</dbReference>
<reference evidence="3 4" key="1">
    <citation type="submission" date="2015-07" db="EMBL/GenBank/DDBJ databases">
        <title>The genome of Habropoda laboriosa.</title>
        <authorList>
            <person name="Pan H."/>
            <person name="Kapheim K."/>
        </authorList>
    </citation>
    <scope>NUCLEOTIDE SEQUENCE [LARGE SCALE GENOMIC DNA]</scope>
    <source>
        <strain evidence="3">0110345459</strain>
    </source>
</reference>
<evidence type="ECO:0000313" key="4">
    <source>
        <dbReference type="Proteomes" id="UP000053825"/>
    </source>
</evidence>
<organism evidence="3 4">
    <name type="scientific">Habropoda laboriosa</name>
    <dbReference type="NCBI Taxonomy" id="597456"/>
    <lineage>
        <taxon>Eukaryota</taxon>
        <taxon>Metazoa</taxon>
        <taxon>Ecdysozoa</taxon>
        <taxon>Arthropoda</taxon>
        <taxon>Hexapoda</taxon>
        <taxon>Insecta</taxon>
        <taxon>Pterygota</taxon>
        <taxon>Neoptera</taxon>
        <taxon>Endopterygota</taxon>
        <taxon>Hymenoptera</taxon>
        <taxon>Apocrita</taxon>
        <taxon>Aculeata</taxon>
        <taxon>Apoidea</taxon>
        <taxon>Anthophila</taxon>
        <taxon>Apidae</taxon>
        <taxon>Habropoda</taxon>
    </lineage>
</organism>
<feature type="compositionally biased region" description="Polar residues" evidence="2">
    <location>
        <begin position="617"/>
        <end position="626"/>
    </location>
</feature>
<accession>A0A0L7R4T7</accession>
<feature type="compositionally biased region" description="Basic and acidic residues" evidence="2">
    <location>
        <begin position="627"/>
        <end position="638"/>
    </location>
</feature>
<dbReference type="OrthoDB" id="1938039at2759"/>
<keyword evidence="4" id="KW-1185">Reference proteome</keyword>
<proteinExistence type="predicted"/>
<evidence type="ECO:0008006" key="5">
    <source>
        <dbReference type="Google" id="ProtNLM"/>
    </source>
</evidence>
<feature type="region of interest" description="Disordered" evidence="2">
    <location>
        <begin position="613"/>
        <end position="638"/>
    </location>
</feature>
<evidence type="ECO:0000256" key="2">
    <source>
        <dbReference type="SAM" id="MobiDB-lite"/>
    </source>
</evidence>
<feature type="region of interest" description="Disordered" evidence="2">
    <location>
        <begin position="505"/>
        <end position="569"/>
    </location>
</feature>
<name>A0A0L7R4T7_9HYME</name>
<feature type="region of interest" description="Disordered" evidence="2">
    <location>
        <begin position="758"/>
        <end position="791"/>
    </location>
</feature>
<protein>
    <recommendedName>
        <fullName evidence="5">CASP8-associated protein 2</fullName>
    </recommendedName>
</protein>
<evidence type="ECO:0000256" key="1">
    <source>
        <dbReference type="SAM" id="Coils"/>
    </source>
</evidence>
<feature type="region of interest" description="Disordered" evidence="2">
    <location>
        <begin position="359"/>
        <end position="410"/>
    </location>
</feature>
<dbReference type="STRING" id="597456.A0A0L7R4T7"/>
<feature type="compositionally biased region" description="Basic and acidic residues" evidence="2">
    <location>
        <begin position="505"/>
        <end position="561"/>
    </location>
</feature>
<sequence length="909" mass="104241">MEDDIDIYEDLRSFETTHNENFISNNEEKIVGEQVQLKKHIAELMVKLENSQKVNKNLEINLFSLLKTAKAEIARKDKMIDELKKNLDDVTFKRSIHSKPSNYIAHKSAFCETSINMHHKLPDVCLFPNETGLDVSLVESTYSRTNKEQQSKSTLMPVTTVFGERLLKRMVDEQNLEKKDKQLSKSNGSNNAVSENIEGYVIESDKENGSLGDTNICNTKEIQSSAIAQYKGNEHLKKNLATVPKITSKDLHMNNKNNNKSEINGRFDRRSTLIGNYSGKRTSEDANRHIPVKRKKSNADECFSESLKRETEGSTVLEAKEKYTFPPSRCANVESSGNFRWYSRSSSMEVKKHSYFTDNTNKKEERKDSKDKNVSDASIATCEKREATARSSKRHNKSTENSTLEERNGGYRGCVDTVLKRDDYRVNHSERHRGGKQREYHYTEDYRSRVKSASYAKCRGEKYSRNQYNKHTTTTTTTTATSYEERFEKRYNFRRARVPSDKLKHLSKRDFSNDHGTSKHSAIDRISMDQKAGDVKRDDHFNEYDSSERRLKKEKLSEHSKQTSVSGRSVKKDDFVIEQINNVTPETEHELGVDEELRKYAEEELLDSWTELEDGEISSTSNSVTRANEKRREGSKDQRCELPLEELVDNNNAASVTSLKCDTTKIETVEYGSEVPINTNLSNTDDVVSFAMERKKRTISLKHGIDDRRSSNDNPTTELYMATDQSKSENIVKEYHVPRNMCDLPSTILLESSIKTDKRNNNDNNVDIATNDDTGNNRDNNTCNDRTKGIINENRNSEDDRLTTPMTVTKSEYKNTIVRMETIREKEMRKLVVERGETRLQEIEVSQSRNQNKNTAKNISINVHGKIVLYARRRKPVCLANNNANMTVLINNKSDAKVHASSTKDATMV</sequence>
<feature type="compositionally biased region" description="Basic and acidic residues" evidence="2">
    <location>
        <begin position="360"/>
        <end position="374"/>
    </location>
</feature>
<keyword evidence="1" id="KW-0175">Coiled coil</keyword>
<dbReference type="Proteomes" id="UP000053825">
    <property type="component" value="Unassembled WGS sequence"/>
</dbReference>
<feature type="coiled-coil region" evidence="1">
    <location>
        <begin position="41"/>
        <end position="86"/>
    </location>
</feature>
<evidence type="ECO:0000313" key="3">
    <source>
        <dbReference type="EMBL" id="KOC65892.1"/>
    </source>
</evidence>